<dbReference type="AlphaFoldDB" id="A0A0K1PLF1"/>
<evidence type="ECO:0000313" key="2">
    <source>
        <dbReference type="Proteomes" id="UP000064967"/>
    </source>
</evidence>
<dbReference type="Proteomes" id="UP000064967">
    <property type="component" value="Chromosome"/>
</dbReference>
<gene>
    <name evidence="1" type="ORF">AKJ09_01016</name>
</gene>
<proteinExistence type="predicted"/>
<dbReference type="EMBL" id="CP012333">
    <property type="protein sequence ID" value="AKU94352.1"/>
    <property type="molecule type" value="Genomic_DNA"/>
</dbReference>
<evidence type="ECO:0000313" key="1">
    <source>
        <dbReference type="EMBL" id="AKU94352.1"/>
    </source>
</evidence>
<reference evidence="1 2" key="1">
    <citation type="submission" date="2015-08" db="EMBL/GenBank/DDBJ databases">
        <authorList>
            <person name="Babu N.S."/>
            <person name="Beckwith C.J."/>
            <person name="Beseler K.G."/>
            <person name="Brison A."/>
            <person name="Carone J.V."/>
            <person name="Caskin T.P."/>
            <person name="Diamond M."/>
            <person name="Durham M.E."/>
            <person name="Foxe J.M."/>
            <person name="Go M."/>
            <person name="Henderson B.A."/>
            <person name="Jones I.B."/>
            <person name="McGettigan J.A."/>
            <person name="Micheletti S.J."/>
            <person name="Nasrallah M.E."/>
            <person name="Ortiz D."/>
            <person name="Piller C.R."/>
            <person name="Privatt S.R."/>
            <person name="Schneider S.L."/>
            <person name="Sharp S."/>
            <person name="Smith T.C."/>
            <person name="Stanton J.D."/>
            <person name="Ullery H.E."/>
            <person name="Wilson R.J."/>
            <person name="Serrano M.G."/>
            <person name="Buck G."/>
            <person name="Lee V."/>
            <person name="Wang Y."/>
            <person name="Carvalho R."/>
            <person name="Voegtly L."/>
            <person name="Shi R."/>
            <person name="Duckworth R."/>
            <person name="Johnson A."/>
            <person name="Loviza R."/>
            <person name="Walstead R."/>
            <person name="Shah Z."/>
            <person name="Kiflezghi M."/>
            <person name="Wade K."/>
            <person name="Ball S.L."/>
            <person name="Bradley K.W."/>
            <person name="Asai D.J."/>
            <person name="Bowman C.A."/>
            <person name="Russell D.A."/>
            <person name="Pope W.H."/>
            <person name="Jacobs-Sera D."/>
            <person name="Hendrix R.W."/>
            <person name="Hatfull G.F."/>
        </authorList>
    </citation>
    <scope>NUCLEOTIDE SEQUENCE [LARGE SCALE GENOMIC DNA]</scope>
    <source>
        <strain evidence="1 2">DSM 27648</strain>
    </source>
</reference>
<sequence>MCCRAAPRELSPDDHPISCREATLFREATAKRSNRLQGTRRGWPNK</sequence>
<dbReference type="KEGG" id="llu:AKJ09_01016"/>
<name>A0A0K1PLF1_9BACT</name>
<organism evidence="1 2">
    <name type="scientific">Labilithrix luteola</name>
    <dbReference type="NCBI Taxonomy" id="1391654"/>
    <lineage>
        <taxon>Bacteria</taxon>
        <taxon>Pseudomonadati</taxon>
        <taxon>Myxococcota</taxon>
        <taxon>Polyangia</taxon>
        <taxon>Polyangiales</taxon>
        <taxon>Labilitrichaceae</taxon>
        <taxon>Labilithrix</taxon>
    </lineage>
</organism>
<protein>
    <submittedName>
        <fullName evidence="1">Uncharacterized protein</fullName>
    </submittedName>
</protein>
<accession>A0A0K1PLF1</accession>
<keyword evidence="2" id="KW-1185">Reference proteome</keyword>